<name>A0A2P2MV10_RHIMU</name>
<protein>
    <submittedName>
        <fullName evidence="1">Uncharacterized protein</fullName>
    </submittedName>
</protein>
<evidence type="ECO:0000313" key="1">
    <source>
        <dbReference type="EMBL" id="MBX34051.1"/>
    </source>
</evidence>
<sequence>MECYDFGVCRLWGYGFSCKIV</sequence>
<reference evidence="1" key="1">
    <citation type="submission" date="2018-02" db="EMBL/GenBank/DDBJ databases">
        <title>Rhizophora mucronata_Transcriptome.</title>
        <authorList>
            <person name="Meera S.P."/>
            <person name="Sreeshan A."/>
            <person name="Augustine A."/>
        </authorList>
    </citation>
    <scope>NUCLEOTIDE SEQUENCE</scope>
    <source>
        <tissue evidence="1">Leaf</tissue>
    </source>
</reference>
<dbReference type="EMBL" id="GGEC01053567">
    <property type="protein sequence ID" value="MBX34051.1"/>
    <property type="molecule type" value="Transcribed_RNA"/>
</dbReference>
<accession>A0A2P2MV10</accession>
<organism evidence="1">
    <name type="scientific">Rhizophora mucronata</name>
    <name type="common">Asiatic mangrove</name>
    <dbReference type="NCBI Taxonomy" id="61149"/>
    <lineage>
        <taxon>Eukaryota</taxon>
        <taxon>Viridiplantae</taxon>
        <taxon>Streptophyta</taxon>
        <taxon>Embryophyta</taxon>
        <taxon>Tracheophyta</taxon>
        <taxon>Spermatophyta</taxon>
        <taxon>Magnoliopsida</taxon>
        <taxon>eudicotyledons</taxon>
        <taxon>Gunneridae</taxon>
        <taxon>Pentapetalae</taxon>
        <taxon>rosids</taxon>
        <taxon>fabids</taxon>
        <taxon>Malpighiales</taxon>
        <taxon>Rhizophoraceae</taxon>
        <taxon>Rhizophora</taxon>
    </lineage>
</organism>
<dbReference type="AlphaFoldDB" id="A0A2P2MV10"/>
<proteinExistence type="predicted"/>